<name>A0A3B6FG00_WHEAT</name>
<feature type="chain" id="PRO_5047118116" description="Bowman-Birk serine protease inhibitors family domain-containing protein" evidence="6">
    <location>
        <begin position="25"/>
        <end position="183"/>
    </location>
</feature>
<keyword evidence="6" id="KW-0732">Signal</keyword>
<keyword evidence="2 5" id="KW-0646">Protease inhibitor</keyword>
<evidence type="ECO:0000313" key="8">
    <source>
        <dbReference type="EMBL" id="KAF7051755.1"/>
    </source>
</evidence>
<keyword evidence="3 5" id="KW-0722">Serine protease inhibitor</keyword>
<dbReference type="PANTHER" id="PTHR33479:SF11">
    <property type="entry name" value="BOWMAN-BIRK SERINE PROTEASE INHIBITORS FAMILY DOMAIN-CONTAINING PROTEIN"/>
    <property type="match status" value="1"/>
</dbReference>
<reference evidence="8" key="1">
    <citation type="journal article" date="2017" name="Gigascience">
        <title>The first near-complete assembly of the hexaploid bread wheat genome, Triticum aestivum.</title>
        <authorList>
            <person name="Zimin A.V."/>
            <person name="Puiu D."/>
            <person name="Hall R."/>
            <person name="Kingan S."/>
            <person name="Clavijo B.J."/>
            <person name="Salzberg S.L."/>
        </authorList>
    </citation>
    <scope>NUCLEOTIDE SEQUENCE</scope>
    <source>
        <tissue evidence="8">Leaf</tissue>
    </source>
</reference>
<evidence type="ECO:0000259" key="7">
    <source>
        <dbReference type="PROSITE" id="PS00281"/>
    </source>
</evidence>
<evidence type="ECO:0000256" key="6">
    <source>
        <dbReference type="SAM" id="SignalP"/>
    </source>
</evidence>
<feature type="domain" description="Bowman-Birk serine protease inhibitors family" evidence="7">
    <location>
        <begin position="75"/>
        <end position="89"/>
    </location>
</feature>
<evidence type="ECO:0000256" key="3">
    <source>
        <dbReference type="ARBA" id="ARBA00022900"/>
    </source>
</evidence>
<comment type="caution">
    <text evidence="8">The sequence shown here is derived from an EMBL/GenBank/DDBJ whole genome shotgun (WGS) entry which is preliminary data.</text>
</comment>
<evidence type="ECO:0000256" key="4">
    <source>
        <dbReference type="ARBA" id="ARBA00023157"/>
    </source>
</evidence>
<dbReference type="SMART" id="SM00269">
    <property type="entry name" value="BowB"/>
    <property type="match status" value="2"/>
</dbReference>
<protein>
    <recommendedName>
        <fullName evidence="7">Bowman-Birk serine protease inhibitors family domain-containing protein</fullName>
    </recommendedName>
</protein>
<organism evidence="8">
    <name type="scientific">Triticum aestivum</name>
    <name type="common">Wheat</name>
    <dbReference type="NCBI Taxonomy" id="4565"/>
    <lineage>
        <taxon>Eukaryota</taxon>
        <taxon>Viridiplantae</taxon>
        <taxon>Streptophyta</taxon>
        <taxon>Embryophyta</taxon>
        <taxon>Tracheophyta</taxon>
        <taxon>Spermatophyta</taxon>
        <taxon>Magnoliopsida</taxon>
        <taxon>Liliopsida</taxon>
        <taxon>Poales</taxon>
        <taxon>Poaceae</taxon>
        <taxon>BOP clade</taxon>
        <taxon>Pooideae</taxon>
        <taxon>Triticodae</taxon>
        <taxon>Triticeae</taxon>
        <taxon>Triticinae</taxon>
        <taxon>Triticum</taxon>
    </lineage>
</organism>
<dbReference type="InterPro" id="IPR035995">
    <property type="entry name" value="Bowman-Birk_prot_inh"/>
</dbReference>
<dbReference type="Pfam" id="PF00228">
    <property type="entry name" value="Bowman-Birk_leg"/>
    <property type="match status" value="2"/>
</dbReference>
<dbReference type="PANTHER" id="PTHR33479">
    <property type="entry name" value="BOWMAN-BIRK TYPE BRAN TRYPSIN INHIBITOR"/>
    <property type="match status" value="1"/>
</dbReference>
<keyword evidence="4" id="KW-1015">Disulfide bond</keyword>
<dbReference type="SUPFAM" id="SSF57247">
    <property type="entry name" value="Bowman-Birk inhibitor, BBI"/>
    <property type="match status" value="2"/>
</dbReference>
<evidence type="ECO:0000256" key="1">
    <source>
        <dbReference type="ARBA" id="ARBA00008506"/>
    </source>
</evidence>
<reference evidence="8" key="2">
    <citation type="submission" date="2020-03" db="EMBL/GenBank/DDBJ databases">
        <title>The second near-complete assembly of the hexaploid bread wheat (Triticum aestivum) genome.</title>
        <authorList>
            <person name="Zimin A.V."/>
            <person name="Puiu D."/>
            <person name="Shumante A."/>
            <person name="Alonge M."/>
            <person name="Salzberg S.L."/>
        </authorList>
    </citation>
    <scope>NUCLEOTIDE SEQUENCE</scope>
    <source>
        <tissue evidence="8">Leaf</tissue>
    </source>
</reference>
<feature type="domain" description="Bowman-Birk serine protease inhibitors family" evidence="7">
    <location>
        <begin position="134"/>
        <end position="148"/>
    </location>
</feature>
<dbReference type="InterPro" id="IPR000877">
    <property type="entry name" value="Prot_inh_BBI"/>
</dbReference>
<gene>
    <name evidence="8" type="ORF">CFC21_059961</name>
</gene>
<dbReference type="CDD" id="cd00023">
    <property type="entry name" value="BBI"/>
    <property type="match status" value="2"/>
</dbReference>
<comment type="similarity">
    <text evidence="1 5">Belongs to the Bowman-Birk serine protease inhibitor family.</text>
</comment>
<dbReference type="EMBL" id="CM022221">
    <property type="protein sequence ID" value="KAF7051755.1"/>
    <property type="molecule type" value="Genomic_DNA"/>
</dbReference>
<feature type="signal peptide" evidence="6">
    <location>
        <begin position="1"/>
        <end position="24"/>
    </location>
</feature>
<accession>A0A3B6FG00</accession>
<proteinExistence type="inferred from homology"/>
<dbReference type="PROSITE" id="PS00281">
    <property type="entry name" value="BOWMAN_BIRK"/>
    <property type="match status" value="2"/>
</dbReference>
<evidence type="ECO:0000256" key="2">
    <source>
        <dbReference type="ARBA" id="ARBA00022690"/>
    </source>
</evidence>
<dbReference type="Proteomes" id="UP000815260">
    <property type="component" value="Chromosome 4B"/>
</dbReference>
<sequence length="183" mass="19300">MGMKRCIVPSILLMLSLEAALLIADRPSVDDEVGTILLPSQGQVADQQAAMAAPRPWKCCDRPRCTRSIPPICTCVDEAFECASTCKACVPSTRNPSLQVCQDQYVGDPGPICRPWECCDSAACTKTDPPTCRCGDEVEQCAPTCKSCEASTSNPSLNVCKDAFTGAIPPTCTPPEALAAGGN</sequence>
<evidence type="ECO:0000256" key="5">
    <source>
        <dbReference type="RuleBase" id="RU003856"/>
    </source>
</evidence>
<dbReference type="Gene3D" id="2.10.69.10">
    <property type="entry name" value="Cysteine Protease (Bromelain) Inhibitor, subunit H"/>
    <property type="match status" value="2"/>
</dbReference>